<reference evidence="2 3" key="1">
    <citation type="submission" date="2017-02" db="EMBL/GenBank/DDBJ databases">
        <authorList>
            <person name="Peterson S.W."/>
        </authorList>
    </citation>
    <scope>NUCLEOTIDE SEQUENCE [LARGE SCALE GENOMIC DNA]</scope>
    <source>
        <strain evidence="2 3">42ea</strain>
    </source>
</reference>
<dbReference type="InterPro" id="IPR000361">
    <property type="entry name" value="ATAP_core_dom"/>
</dbReference>
<evidence type="ECO:0000313" key="3">
    <source>
        <dbReference type="Proteomes" id="UP000195611"/>
    </source>
</evidence>
<dbReference type="SUPFAM" id="SSF89360">
    <property type="entry name" value="HesB-like domain"/>
    <property type="match status" value="1"/>
</dbReference>
<organism evidence="2 3">
    <name type="scientific">Marinilactibacillus psychrotolerans 42ea</name>
    <dbReference type="NCBI Taxonomy" id="1255609"/>
    <lineage>
        <taxon>Bacteria</taxon>
        <taxon>Bacillati</taxon>
        <taxon>Bacillota</taxon>
        <taxon>Bacilli</taxon>
        <taxon>Lactobacillales</taxon>
        <taxon>Carnobacteriaceae</taxon>
        <taxon>Marinilactibacillus</taxon>
    </lineage>
</organism>
<sequence>MEIAMTALAEKRISNILEDHSGKLELYYNEKFQGSYACSITGVFELKVSDNISESCETLNSPLGPVYIDPTKVTHLDDDPLIDYQEKMNTLQLKGRSGMIVDNLRVVNDQSKSLY</sequence>
<proteinExistence type="predicted"/>
<dbReference type="EMBL" id="FUKW01000130">
    <property type="protein sequence ID" value="SJN41469.1"/>
    <property type="molecule type" value="Genomic_DNA"/>
</dbReference>
<dbReference type="AlphaFoldDB" id="A0A1R4KAY7"/>
<dbReference type="InterPro" id="IPR035903">
    <property type="entry name" value="HesB-like_dom_sf"/>
</dbReference>
<protein>
    <recommendedName>
        <fullName evidence="1">Core domain-containing protein</fullName>
    </recommendedName>
</protein>
<feature type="domain" description="Core" evidence="1">
    <location>
        <begin position="1"/>
        <end position="107"/>
    </location>
</feature>
<dbReference type="Pfam" id="PF01521">
    <property type="entry name" value="Fe-S_biosyn"/>
    <property type="match status" value="1"/>
</dbReference>
<gene>
    <name evidence="2" type="ORF">FM115_08945</name>
</gene>
<dbReference type="RefSeq" id="WP_087059419.1">
    <property type="nucleotide sequence ID" value="NZ_FUKW01000130.1"/>
</dbReference>
<evidence type="ECO:0000313" key="2">
    <source>
        <dbReference type="EMBL" id="SJN41469.1"/>
    </source>
</evidence>
<name>A0A1R4KAY7_9LACT</name>
<evidence type="ECO:0000259" key="1">
    <source>
        <dbReference type="Pfam" id="PF01521"/>
    </source>
</evidence>
<dbReference type="Gene3D" id="2.60.300.12">
    <property type="entry name" value="HesB-like domain"/>
    <property type="match status" value="1"/>
</dbReference>
<dbReference type="Proteomes" id="UP000195611">
    <property type="component" value="Unassembled WGS sequence"/>
</dbReference>
<accession>A0A1R4KAY7</accession>